<dbReference type="GO" id="GO:0052654">
    <property type="term" value="F:L-leucine-2-oxoglutarate transaminase activity"/>
    <property type="evidence" value="ECO:0007669"/>
    <property type="project" value="RHEA"/>
</dbReference>
<evidence type="ECO:0000256" key="8">
    <source>
        <dbReference type="ARBA" id="ARBA00022605"/>
    </source>
</evidence>
<comment type="function">
    <text evidence="2 17">Acts on leucine, isoleucine and valine.</text>
</comment>
<dbReference type="NCBIfam" id="TIGR01122">
    <property type="entry name" value="ilvE_I"/>
    <property type="match status" value="1"/>
</dbReference>
<evidence type="ECO:0000256" key="4">
    <source>
        <dbReference type="ARBA" id="ARBA00004931"/>
    </source>
</evidence>
<dbReference type="InterPro" id="IPR018300">
    <property type="entry name" value="Aminotrans_IV_CS"/>
</dbReference>
<dbReference type="EC" id="2.6.1.42" evidence="17"/>
<dbReference type="EMBL" id="VBAP01000047">
    <property type="protein sequence ID" value="TMI75171.1"/>
    <property type="molecule type" value="Genomic_DNA"/>
</dbReference>
<evidence type="ECO:0000256" key="5">
    <source>
        <dbReference type="ARBA" id="ARBA00005072"/>
    </source>
</evidence>
<dbReference type="FunFam" id="3.30.470.10:FF:000006">
    <property type="entry name" value="Branched-chain-amino-acid aminotransferase"/>
    <property type="match status" value="1"/>
</dbReference>
<dbReference type="GO" id="GO:0052656">
    <property type="term" value="F:L-isoleucine-2-oxoglutarate transaminase activity"/>
    <property type="evidence" value="ECO:0007669"/>
    <property type="project" value="RHEA"/>
</dbReference>
<comment type="catalytic activity">
    <reaction evidence="13 17">
        <text>L-isoleucine + 2-oxoglutarate = (S)-3-methyl-2-oxopentanoate + L-glutamate</text>
        <dbReference type="Rhea" id="RHEA:24801"/>
        <dbReference type="ChEBI" id="CHEBI:16810"/>
        <dbReference type="ChEBI" id="CHEBI:29985"/>
        <dbReference type="ChEBI" id="CHEBI:35146"/>
        <dbReference type="ChEBI" id="CHEBI:58045"/>
        <dbReference type="EC" id="2.6.1.42"/>
    </reaction>
</comment>
<reference evidence="18 19" key="1">
    <citation type="journal article" date="2019" name="Nat. Microbiol.">
        <title>Mediterranean grassland soil C-N compound turnover is dependent on rainfall and depth, and is mediated by genomically divergent microorganisms.</title>
        <authorList>
            <person name="Diamond S."/>
            <person name="Andeer P.F."/>
            <person name="Li Z."/>
            <person name="Crits-Christoph A."/>
            <person name="Burstein D."/>
            <person name="Anantharaman K."/>
            <person name="Lane K.R."/>
            <person name="Thomas B.C."/>
            <person name="Pan C."/>
            <person name="Northen T.R."/>
            <person name="Banfield J.F."/>
        </authorList>
    </citation>
    <scope>NUCLEOTIDE SEQUENCE [LARGE SCALE GENOMIC DNA]</scope>
    <source>
        <strain evidence="18">NP_8</strain>
    </source>
</reference>
<dbReference type="Gene3D" id="3.20.10.10">
    <property type="entry name" value="D-amino Acid Aminotransferase, subunit A, domain 2"/>
    <property type="match status" value="1"/>
</dbReference>
<evidence type="ECO:0000256" key="12">
    <source>
        <dbReference type="ARBA" id="ARBA00048212"/>
    </source>
</evidence>
<comment type="pathway">
    <text evidence="4 17">Amino-acid biosynthesis; L-valine biosynthesis; L-valine from pyruvate: step 4/4.</text>
</comment>
<evidence type="ECO:0000313" key="19">
    <source>
        <dbReference type="Proteomes" id="UP000318834"/>
    </source>
</evidence>
<dbReference type="InterPro" id="IPR043132">
    <property type="entry name" value="BCAT-like_C"/>
</dbReference>
<evidence type="ECO:0000256" key="17">
    <source>
        <dbReference type="RuleBase" id="RU364094"/>
    </source>
</evidence>
<organism evidence="18 19">
    <name type="scientific">Candidatus Segetimicrobium genomatis</name>
    <dbReference type="NCBI Taxonomy" id="2569760"/>
    <lineage>
        <taxon>Bacteria</taxon>
        <taxon>Bacillati</taxon>
        <taxon>Candidatus Sysuimicrobiota</taxon>
        <taxon>Candidatus Sysuimicrobiia</taxon>
        <taxon>Candidatus Sysuimicrobiales</taxon>
        <taxon>Candidatus Segetimicrobiaceae</taxon>
        <taxon>Candidatus Segetimicrobium</taxon>
    </lineage>
</organism>
<dbReference type="NCBIfam" id="NF006185">
    <property type="entry name" value="PRK08320.1"/>
    <property type="match status" value="1"/>
</dbReference>
<comment type="pathway">
    <text evidence="5 17">Amino-acid biosynthesis; L-leucine biosynthesis; L-leucine from 3-methyl-2-oxobutanoate: step 4/4.</text>
</comment>
<keyword evidence="8 17" id="KW-0028">Amino-acid biosynthesis</keyword>
<evidence type="ECO:0000256" key="6">
    <source>
        <dbReference type="ARBA" id="ARBA00009320"/>
    </source>
</evidence>
<keyword evidence="10 16" id="KW-0663">Pyridoxal phosphate</keyword>
<evidence type="ECO:0000256" key="10">
    <source>
        <dbReference type="ARBA" id="ARBA00022898"/>
    </source>
</evidence>
<dbReference type="NCBIfam" id="NF005146">
    <property type="entry name" value="PRK06606.1"/>
    <property type="match status" value="1"/>
</dbReference>
<evidence type="ECO:0000256" key="1">
    <source>
        <dbReference type="ARBA" id="ARBA00001933"/>
    </source>
</evidence>
<dbReference type="GO" id="GO:0052655">
    <property type="term" value="F:L-valine-2-oxoglutarate transaminase activity"/>
    <property type="evidence" value="ECO:0007669"/>
    <property type="project" value="RHEA"/>
</dbReference>
<comment type="similarity">
    <text evidence="6 15">Belongs to the class-IV pyridoxal-phosphate-dependent aminotransferase family.</text>
</comment>
<evidence type="ECO:0000256" key="13">
    <source>
        <dbReference type="ARBA" id="ARBA00048798"/>
    </source>
</evidence>
<evidence type="ECO:0000256" key="3">
    <source>
        <dbReference type="ARBA" id="ARBA00004824"/>
    </source>
</evidence>
<evidence type="ECO:0000313" key="18">
    <source>
        <dbReference type="EMBL" id="TMI75171.1"/>
    </source>
</evidence>
<protein>
    <recommendedName>
        <fullName evidence="17">Branched-chain-amino-acid aminotransferase</fullName>
        <shortName evidence="17">BCAT</shortName>
        <ecNumber evidence="17">2.6.1.42</ecNumber>
    </recommendedName>
</protein>
<evidence type="ECO:0000256" key="2">
    <source>
        <dbReference type="ARBA" id="ARBA00003109"/>
    </source>
</evidence>
<evidence type="ECO:0000256" key="9">
    <source>
        <dbReference type="ARBA" id="ARBA00022679"/>
    </source>
</evidence>
<dbReference type="Proteomes" id="UP000318834">
    <property type="component" value="Unassembled WGS sequence"/>
</dbReference>
<evidence type="ECO:0000256" key="14">
    <source>
        <dbReference type="ARBA" id="ARBA00049229"/>
    </source>
</evidence>
<evidence type="ECO:0000256" key="11">
    <source>
        <dbReference type="ARBA" id="ARBA00023304"/>
    </source>
</evidence>
<evidence type="ECO:0000256" key="16">
    <source>
        <dbReference type="RuleBase" id="RU004516"/>
    </source>
</evidence>
<dbReference type="GO" id="GO:0009099">
    <property type="term" value="P:L-valine biosynthetic process"/>
    <property type="evidence" value="ECO:0007669"/>
    <property type="project" value="UniProtKB-UniPathway"/>
</dbReference>
<dbReference type="InterPro" id="IPR050571">
    <property type="entry name" value="Class-IV_PLP-Dep_Aminotrnsfr"/>
</dbReference>
<dbReference type="InterPro" id="IPR001544">
    <property type="entry name" value="Aminotrans_IV"/>
</dbReference>
<name>A0A537IV24_9BACT</name>
<dbReference type="FunFam" id="3.20.10.10:FF:000002">
    <property type="entry name" value="D-alanine aminotransferase"/>
    <property type="match status" value="1"/>
</dbReference>
<keyword evidence="7 17" id="KW-0032">Aminotransferase</keyword>
<comment type="caution">
    <text evidence="18">The sequence shown here is derived from an EMBL/GenBank/DDBJ whole genome shotgun (WGS) entry which is preliminary data.</text>
</comment>
<evidence type="ECO:0000256" key="7">
    <source>
        <dbReference type="ARBA" id="ARBA00022576"/>
    </source>
</evidence>
<dbReference type="UniPathway" id="UPA00048">
    <property type="reaction ID" value="UER00073"/>
</dbReference>
<dbReference type="GO" id="GO:0009098">
    <property type="term" value="P:L-leucine biosynthetic process"/>
    <property type="evidence" value="ECO:0007669"/>
    <property type="project" value="UniProtKB-UniPathway"/>
</dbReference>
<dbReference type="Gene3D" id="3.30.470.10">
    <property type="match status" value="1"/>
</dbReference>
<dbReference type="PANTHER" id="PTHR42743">
    <property type="entry name" value="AMINO-ACID AMINOTRANSFERASE"/>
    <property type="match status" value="1"/>
</dbReference>
<keyword evidence="9 17" id="KW-0808">Transferase</keyword>
<dbReference type="GO" id="GO:0005829">
    <property type="term" value="C:cytosol"/>
    <property type="evidence" value="ECO:0007669"/>
    <property type="project" value="TreeGrafter"/>
</dbReference>
<dbReference type="GO" id="GO:0009097">
    <property type="term" value="P:isoleucine biosynthetic process"/>
    <property type="evidence" value="ECO:0007669"/>
    <property type="project" value="UniProtKB-UniPathway"/>
</dbReference>
<dbReference type="PROSITE" id="PS00770">
    <property type="entry name" value="AA_TRANSFER_CLASS_4"/>
    <property type="match status" value="1"/>
</dbReference>
<dbReference type="InterPro" id="IPR043131">
    <property type="entry name" value="BCAT-like_N"/>
</dbReference>
<keyword evidence="11 17" id="KW-0100">Branched-chain amino acid biosynthesis</keyword>
<dbReference type="UniPathway" id="UPA00049">
    <property type="reaction ID" value="UER00062"/>
</dbReference>
<comment type="catalytic activity">
    <reaction evidence="14 17">
        <text>L-leucine + 2-oxoglutarate = 4-methyl-2-oxopentanoate + L-glutamate</text>
        <dbReference type="Rhea" id="RHEA:18321"/>
        <dbReference type="ChEBI" id="CHEBI:16810"/>
        <dbReference type="ChEBI" id="CHEBI:17865"/>
        <dbReference type="ChEBI" id="CHEBI:29985"/>
        <dbReference type="ChEBI" id="CHEBI:57427"/>
        <dbReference type="EC" id="2.6.1.42"/>
    </reaction>
</comment>
<dbReference type="SUPFAM" id="SSF56752">
    <property type="entry name" value="D-aminoacid aminotransferase-like PLP-dependent enzymes"/>
    <property type="match status" value="1"/>
</dbReference>
<dbReference type="UniPathway" id="UPA00047">
    <property type="reaction ID" value="UER00058"/>
</dbReference>
<dbReference type="InterPro" id="IPR036038">
    <property type="entry name" value="Aminotransferase-like"/>
</dbReference>
<gene>
    <name evidence="17 18" type="primary">ilvE</name>
    <name evidence="18" type="ORF">E6H05_07040</name>
</gene>
<comment type="cofactor">
    <cofactor evidence="1 16">
        <name>pyridoxal 5'-phosphate</name>
        <dbReference type="ChEBI" id="CHEBI:597326"/>
    </cofactor>
</comment>
<dbReference type="InterPro" id="IPR005785">
    <property type="entry name" value="B_amino_transI"/>
</dbReference>
<dbReference type="AlphaFoldDB" id="A0A537IV24"/>
<proteinExistence type="inferred from homology"/>
<accession>A0A537IV24</accession>
<sequence length="300" mass="33435">MGLVTYVNGAFVPKEEAKISVYDHGYLYGDGIFEGIRAYNGRVFRLDRHLDRLYDSAQYLMLEIPMSKDDMAAAIVETVRRCGLRDAYIRPVISRGVGDLGLDPRKCKTPTVVIIVDTIQLYPKEAYERGLRVVTAAIRKVRPDALSVQAKTLNYINNILARIEANRAGVDEALMLHSDGYVCECSADNIFLVRGGEVWTPPAYLGILLGVTRETVMELARHQGLPMLERVFTLHDVYTADECFLTGTGAEVGPVVEVDGRRIASGRPGPITQRLITAFREQVVREGTPIYTEEVAERRA</sequence>
<dbReference type="CDD" id="cd01558">
    <property type="entry name" value="D-AAT_like"/>
    <property type="match status" value="1"/>
</dbReference>
<dbReference type="Pfam" id="PF01063">
    <property type="entry name" value="Aminotran_4"/>
    <property type="match status" value="1"/>
</dbReference>
<evidence type="ECO:0000256" key="15">
    <source>
        <dbReference type="RuleBase" id="RU004106"/>
    </source>
</evidence>
<dbReference type="PANTHER" id="PTHR42743:SF11">
    <property type="entry name" value="AMINODEOXYCHORISMATE LYASE"/>
    <property type="match status" value="1"/>
</dbReference>
<comment type="pathway">
    <text evidence="3 17">Amino-acid biosynthesis; L-isoleucine biosynthesis; L-isoleucine from 2-oxobutanoate: step 4/4.</text>
</comment>
<comment type="catalytic activity">
    <reaction evidence="12 17">
        <text>L-valine + 2-oxoglutarate = 3-methyl-2-oxobutanoate + L-glutamate</text>
        <dbReference type="Rhea" id="RHEA:24813"/>
        <dbReference type="ChEBI" id="CHEBI:11851"/>
        <dbReference type="ChEBI" id="CHEBI:16810"/>
        <dbReference type="ChEBI" id="CHEBI:29985"/>
        <dbReference type="ChEBI" id="CHEBI:57762"/>
        <dbReference type="EC" id="2.6.1.42"/>
    </reaction>
</comment>